<evidence type="ECO:0000256" key="6">
    <source>
        <dbReference type="PIRSR" id="PIRSR016020-1"/>
    </source>
</evidence>
<protein>
    <recommendedName>
        <fullName evidence="3 5">Glucose-6-phosphate 1-epimerase</fullName>
        <ecNumber evidence="3 5">5.1.3.15</ecNumber>
    </recommendedName>
</protein>
<feature type="binding site" evidence="7">
    <location>
        <position position="107"/>
    </location>
    <ligand>
        <name>substrate</name>
    </ligand>
</feature>
<dbReference type="PANTHER" id="PTHR11122">
    <property type="entry name" value="APOSPORY-ASSOCIATED PROTEIN C-RELATED"/>
    <property type="match status" value="1"/>
</dbReference>
<dbReference type="InterPro" id="IPR008183">
    <property type="entry name" value="Aldose_1/G6P_1-epimerase"/>
</dbReference>
<name>A0A0M9VXU0_ESCWE</name>
<comment type="caution">
    <text evidence="8">The sequence shown here is derived from an EMBL/GenBank/DDBJ whole genome shotgun (WGS) entry which is preliminary data.</text>
</comment>
<dbReference type="GO" id="GO:0047938">
    <property type="term" value="F:glucose-6-phosphate 1-epimerase activity"/>
    <property type="evidence" value="ECO:0007669"/>
    <property type="project" value="UniProtKB-UniRule"/>
</dbReference>
<dbReference type="PANTHER" id="PTHR11122:SF13">
    <property type="entry name" value="GLUCOSE-6-PHOSPHATE 1-EPIMERASE"/>
    <property type="match status" value="1"/>
</dbReference>
<dbReference type="InterPro" id="IPR011013">
    <property type="entry name" value="Gal_mutarotase_sf_dom"/>
</dbReference>
<dbReference type="InterPro" id="IPR025532">
    <property type="entry name" value="G6P_1-epimerase"/>
</dbReference>
<dbReference type="Proteomes" id="UP000053831">
    <property type="component" value="Unassembled WGS sequence"/>
</dbReference>
<comment type="similarity">
    <text evidence="2 5">Belongs to the glucose-6-phosphate 1-epimerase family.</text>
</comment>
<dbReference type="GO" id="GO:0005737">
    <property type="term" value="C:cytoplasm"/>
    <property type="evidence" value="ECO:0007669"/>
    <property type="project" value="TreeGrafter"/>
</dbReference>
<dbReference type="GO" id="GO:0030246">
    <property type="term" value="F:carbohydrate binding"/>
    <property type="evidence" value="ECO:0007669"/>
    <property type="project" value="UniProtKB-UniRule"/>
</dbReference>
<evidence type="ECO:0000256" key="2">
    <source>
        <dbReference type="ARBA" id="ARBA00005866"/>
    </source>
</evidence>
<dbReference type="SUPFAM" id="SSF74650">
    <property type="entry name" value="Galactose mutarotase-like"/>
    <property type="match status" value="1"/>
</dbReference>
<dbReference type="OrthoDB" id="1659429at2759"/>
<evidence type="ECO:0000256" key="3">
    <source>
        <dbReference type="ARBA" id="ARBA00012083"/>
    </source>
</evidence>
<dbReference type="AlphaFoldDB" id="A0A0M9VXU0"/>
<dbReference type="Pfam" id="PF01263">
    <property type="entry name" value="Aldose_epim"/>
    <property type="match status" value="1"/>
</dbReference>
<feature type="binding site" evidence="7">
    <location>
        <position position="102"/>
    </location>
    <ligand>
        <name>substrate</name>
    </ligand>
</feature>
<evidence type="ECO:0000256" key="7">
    <source>
        <dbReference type="PIRSR" id="PIRSR016020-2"/>
    </source>
</evidence>
<dbReference type="InterPro" id="IPR014718">
    <property type="entry name" value="GH-type_carb-bd"/>
</dbReference>
<dbReference type="Gene3D" id="2.70.98.10">
    <property type="match status" value="1"/>
</dbReference>
<dbReference type="STRING" id="150374.A0A0M9VXU0"/>
<evidence type="ECO:0000256" key="5">
    <source>
        <dbReference type="PIRNR" id="PIRNR016020"/>
    </source>
</evidence>
<keyword evidence="4 5" id="KW-0413">Isomerase</keyword>
<evidence type="ECO:0000313" key="9">
    <source>
        <dbReference type="Proteomes" id="UP000053831"/>
    </source>
</evidence>
<feature type="active site" evidence="6">
    <location>
        <position position="298"/>
    </location>
</feature>
<evidence type="ECO:0000256" key="4">
    <source>
        <dbReference type="ARBA" id="ARBA00023235"/>
    </source>
</evidence>
<dbReference type="CDD" id="cd09020">
    <property type="entry name" value="D-hex-6-P-epi_like"/>
    <property type="match status" value="1"/>
</dbReference>
<feature type="binding site" evidence="7">
    <location>
        <position position="78"/>
    </location>
    <ligand>
        <name>substrate</name>
    </ligand>
</feature>
<evidence type="ECO:0000313" key="8">
    <source>
        <dbReference type="EMBL" id="KOS23419.1"/>
    </source>
</evidence>
<accession>A0A0M9VXU0</accession>
<dbReference type="EMBL" id="LGSR01000001">
    <property type="protein sequence ID" value="KOS23419.1"/>
    <property type="molecule type" value="Genomic_DNA"/>
</dbReference>
<dbReference type="PIRSF" id="PIRSF016020">
    <property type="entry name" value="PHexose_mutarotase"/>
    <property type="match status" value="1"/>
</dbReference>
<keyword evidence="9" id="KW-1185">Reference proteome</keyword>
<proteinExistence type="inferred from homology"/>
<feature type="active site" evidence="6">
    <location>
        <position position="184"/>
    </location>
</feature>
<gene>
    <name evidence="8" type="ORF">ESCO_006669</name>
</gene>
<organism evidence="8 9">
    <name type="scientific">Escovopsis weberi</name>
    <dbReference type="NCBI Taxonomy" id="150374"/>
    <lineage>
        <taxon>Eukaryota</taxon>
        <taxon>Fungi</taxon>
        <taxon>Dikarya</taxon>
        <taxon>Ascomycota</taxon>
        <taxon>Pezizomycotina</taxon>
        <taxon>Sordariomycetes</taxon>
        <taxon>Hypocreomycetidae</taxon>
        <taxon>Hypocreales</taxon>
        <taxon>Hypocreaceae</taxon>
        <taxon>Escovopsis</taxon>
    </lineage>
</organism>
<dbReference type="GO" id="GO:0005975">
    <property type="term" value="P:carbohydrate metabolic process"/>
    <property type="evidence" value="ECO:0007669"/>
    <property type="project" value="InterPro"/>
</dbReference>
<evidence type="ECO:0000256" key="1">
    <source>
        <dbReference type="ARBA" id="ARBA00001096"/>
    </source>
</evidence>
<dbReference type="EC" id="5.1.3.15" evidence="3 5"/>
<reference evidence="8 9" key="1">
    <citation type="submission" date="2015-07" db="EMBL/GenBank/DDBJ databases">
        <title>The genome of the fungus Escovopsis weberi, a specialized disease agent of ant agriculture.</title>
        <authorList>
            <person name="de Man T.J."/>
            <person name="Stajich J.E."/>
            <person name="Kubicek C.P."/>
            <person name="Chenthamara K."/>
            <person name="Atanasova L."/>
            <person name="Druzhinina I.S."/>
            <person name="Birnbaum S."/>
            <person name="Barribeau S.M."/>
            <person name="Teiling C."/>
            <person name="Suen G."/>
            <person name="Currie C."/>
            <person name="Gerardo N.M."/>
        </authorList>
    </citation>
    <scope>NUCLEOTIDE SEQUENCE [LARGE SCALE GENOMIC DNA]</scope>
</reference>
<comment type="catalytic activity">
    <reaction evidence="1">
        <text>alpha-D-glucose 6-phosphate = beta-D-glucose 6-phosphate</text>
        <dbReference type="Rhea" id="RHEA:16249"/>
        <dbReference type="ChEBI" id="CHEBI:58225"/>
        <dbReference type="ChEBI" id="CHEBI:58247"/>
        <dbReference type="EC" id="5.1.3.15"/>
    </reaction>
</comment>
<comment type="function">
    <text evidence="5">Catalyzes the interconversion between the alpha and beta anomers from at least three hexose 6-phosphate sugars (Glc6P, Gal6P, and Man6P).</text>
</comment>
<sequence length="323" mass="34740">MVDRPHKPSALAATPGLPPQAQVAISHDNARVTAQLPSGESVEVLLFGATVTSWKDGRGEEKLWLSEAARLDGSKAVRGGIPLVFPVFGTAPDHPATSQLSQHGFARTSHWRFFGKSTSEGSSSSSVKLDFGLSSDNLDAAAKKAWPYKFGLLYSVTLDVGSLSTALVVTNEGDEPFECQTLLHTYFKIDVVVVVVRQDISAISISGLENAPYVDKVDGAKAKTEAPGAVTFSGETDRVYTPPKGPKHPIVVEGSSTRFRIVRDNLEDVVVWNPAEGKAAGMADFEPKHGWRNMVCVEAGSVRGWQRLEKGDTFEGAQTIYLS</sequence>